<sequence length="50" mass="5879">MRKYKRFFLRLSIMKGIEVETPASLDLTRAAAFAIRIVAIAVLVWAIRWW</sequence>
<evidence type="ECO:0000313" key="2">
    <source>
        <dbReference type="EMBL" id="AAG56189.1"/>
    </source>
</evidence>
<dbReference type="Proteomes" id="UP000002519">
    <property type="component" value="Chromosome"/>
</dbReference>
<keyword evidence="1" id="KW-0812">Transmembrane</keyword>
<dbReference type="EMBL" id="AE005174">
    <property type="protein sequence ID" value="AAG56189.1"/>
    <property type="molecule type" value="Genomic_DNA"/>
</dbReference>
<gene>
    <name evidence="2" type="ordered locus">Z2119</name>
</gene>
<evidence type="ECO:0000313" key="3">
    <source>
        <dbReference type="Proteomes" id="UP000002519"/>
    </source>
</evidence>
<accession>Q8X4B6</accession>
<dbReference type="PIR" id="A85716">
    <property type="entry name" value="A85716"/>
</dbReference>
<keyword evidence="1" id="KW-1133">Transmembrane helix</keyword>
<reference evidence="2 3" key="1">
    <citation type="journal article" date="2001" name="Nature">
        <title>Genome sequence of enterohaemorrhagic Escherichia coli O157:H7.</title>
        <authorList>
            <person name="Perna N.T."/>
            <person name="Plunkett G.III."/>
            <person name="Burland V."/>
            <person name="Mau B."/>
            <person name="Glasner J.D."/>
            <person name="Rose D.J."/>
            <person name="Mayhew G.F."/>
            <person name="Evans P.S."/>
            <person name="Gregor J."/>
            <person name="Kirkpatrick H.A."/>
            <person name="Posfai G."/>
            <person name="Hackett J."/>
            <person name="Klink S."/>
            <person name="Boutin A."/>
            <person name="Shao Y."/>
            <person name="Miller L."/>
            <person name="Grotbeck E.J."/>
            <person name="Davis N.W."/>
            <person name="Lim A."/>
            <person name="Dimalanta E."/>
            <person name="Potamousis K."/>
            <person name="Apodaca J."/>
            <person name="Anantharaman T.S."/>
            <person name="Lin J."/>
            <person name="Yen G."/>
            <person name="Schwartz D.C."/>
            <person name="Welch R.A."/>
            <person name="Blattner F.R."/>
        </authorList>
    </citation>
    <scope>NUCLEOTIDE SEQUENCE [LARGE SCALE GENOMIC DNA]</scope>
    <source>
        <strain evidence="3">O157:H7 / EDL933 / ATCC 700927 / EHEC</strain>
    </source>
</reference>
<evidence type="ECO:0000256" key="1">
    <source>
        <dbReference type="SAM" id="Phobius"/>
    </source>
</evidence>
<organism evidence="2 3">
    <name type="scientific">Escherichia coli O157:H7</name>
    <dbReference type="NCBI Taxonomy" id="83334"/>
    <lineage>
        <taxon>Bacteria</taxon>
        <taxon>Pseudomonadati</taxon>
        <taxon>Pseudomonadota</taxon>
        <taxon>Gammaproteobacteria</taxon>
        <taxon>Enterobacterales</taxon>
        <taxon>Enterobacteriaceae</taxon>
        <taxon>Escherichia</taxon>
    </lineage>
</organism>
<dbReference type="AlphaFoldDB" id="Q8X4B6"/>
<protein>
    <recommendedName>
        <fullName evidence="4">Transmembrane protein</fullName>
    </recommendedName>
</protein>
<keyword evidence="1" id="KW-0472">Membrane</keyword>
<proteinExistence type="predicted"/>
<evidence type="ECO:0008006" key="4">
    <source>
        <dbReference type="Google" id="ProtNLM"/>
    </source>
</evidence>
<name>Q8X4B6_ECO57</name>
<feature type="transmembrane region" description="Helical" evidence="1">
    <location>
        <begin position="30"/>
        <end position="47"/>
    </location>
</feature>
<dbReference type="KEGG" id="ece:Z2119"/>